<dbReference type="InterPro" id="IPR036271">
    <property type="entry name" value="Tet_transcr_reg_TetR-rel_C_sf"/>
</dbReference>
<evidence type="ECO:0000313" key="7">
    <source>
        <dbReference type="Proteomes" id="UP000178953"/>
    </source>
</evidence>
<dbReference type="GO" id="GO:0003700">
    <property type="term" value="F:DNA-binding transcription factor activity"/>
    <property type="evidence" value="ECO:0007669"/>
    <property type="project" value="TreeGrafter"/>
</dbReference>
<dbReference type="OrthoDB" id="9796019at2"/>
<dbReference type="RefSeq" id="WP_070354277.1">
    <property type="nucleotide sequence ID" value="NZ_CP043474.1"/>
</dbReference>
<evidence type="ECO:0000256" key="1">
    <source>
        <dbReference type="ARBA" id="ARBA00023015"/>
    </source>
</evidence>
<dbReference type="PANTHER" id="PTHR30055">
    <property type="entry name" value="HTH-TYPE TRANSCRIPTIONAL REGULATOR RUTR"/>
    <property type="match status" value="1"/>
</dbReference>
<evidence type="ECO:0000256" key="4">
    <source>
        <dbReference type="PROSITE-ProRule" id="PRU00335"/>
    </source>
</evidence>
<name>A0A1E8Q2B6_9MYCO</name>
<dbReference type="PROSITE" id="PS50977">
    <property type="entry name" value="HTH_TETR_2"/>
    <property type="match status" value="1"/>
</dbReference>
<keyword evidence="2 4" id="KW-0238">DNA-binding</keyword>
<dbReference type="PANTHER" id="PTHR30055:SF148">
    <property type="entry name" value="TETR-FAMILY TRANSCRIPTIONAL REGULATOR"/>
    <property type="match status" value="1"/>
</dbReference>
<keyword evidence="7" id="KW-1185">Reference proteome</keyword>
<evidence type="ECO:0000256" key="2">
    <source>
        <dbReference type="ARBA" id="ARBA00023125"/>
    </source>
</evidence>
<gene>
    <name evidence="6" type="ORF">BEL07_16870</name>
</gene>
<keyword evidence="3" id="KW-0804">Transcription</keyword>
<evidence type="ECO:0000313" key="6">
    <source>
        <dbReference type="EMBL" id="OFJ52526.1"/>
    </source>
</evidence>
<dbReference type="SUPFAM" id="SSF48498">
    <property type="entry name" value="Tetracyclin repressor-like, C-terminal domain"/>
    <property type="match status" value="1"/>
</dbReference>
<dbReference type="Gene3D" id="1.10.357.10">
    <property type="entry name" value="Tetracycline Repressor, domain 2"/>
    <property type="match status" value="1"/>
</dbReference>
<protein>
    <submittedName>
        <fullName evidence="6">TetR family transcriptional regulator</fullName>
    </submittedName>
</protein>
<dbReference type="InterPro" id="IPR009057">
    <property type="entry name" value="Homeodomain-like_sf"/>
</dbReference>
<dbReference type="SUPFAM" id="SSF46689">
    <property type="entry name" value="Homeodomain-like"/>
    <property type="match status" value="1"/>
</dbReference>
<evidence type="ECO:0000256" key="3">
    <source>
        <dbReference type="ARBA" id="ARBA00023163"/>
    </source>
</evidence>
<feature type="DNA-binding region" description="H-T-H motif" evidence="4">
    <location>
        <begin position="45"/>
        <end position="64"/>
    </location>
</feature>
<dbReference type="Proteomes" id="UP000178953">
    <property type="component" value="Unassembled WGS sequence"/>
</dbReference>
<dbReference type="InterPro" id="IPR001647">
    <property type="entry name" value="HTH_TetR"/>
</dbReference>
<comment type="caution">
    <text evidence="6">The sequence shown here is derived from an EMBL/GenBank/DDBJ whole genome shotgun (WGS) entry which is preliminary data.</text>
</comment>
<evidence type="ECO:0000259" key="5">
    <source>
        <dbReference type="PROSITE" id="PS50977"/>
    </source>
</evidence>
<accession>A0A1E8Q2B6</accession>
<dbReference type="Pfam" id="PF00440">
    <property type="entry name" value="TetR_N"/>
    <property type="match status" value="1"/>
</dbReference>
<dbReference type="GO" id="GO:0000976">
    <property type="term" value="F:transcription cis-regulatory region binding"/>
    <property type="evidence" value="ECO:0007669"/>
    <property type="project" value="TreeGrafter"/>
</dbReference>
<keyword evidence="1" id="KW-0805">Transcription regulation</keyword>
<dbReference type="InterPro" id="IPR050109">
    <property type="entry name" value="HTH-type_TetR-like_transc_reg"/>
</dbReference>
<reference evidence="6 7" key="1">
    <citation type="submission" date="2016-09" db="EMBL/GenBank/DDBJ databases">
        <title>genome sequence of Mycobacterium sp. 739 SCH.</title>
        <authorList>
            <person name="Greninger A.L."/>
            <person name="Qin X."/>
            <person name="Jerome K."/>
            <person name="Vora S."/>
            <person name="Quinn K."/>
        </authorList>
    </citation>
    <scope>NUCLEOTIDE SEQUENCE [LARGE SCALE GENOMIC DNA]</scope>
    <source>
        <strain evidence="6 7">SCH</strain>
    </source>
</reference>
<dbReference type="AlphaFoldDB" id="A0A1E8Q2B6"/>
<feature type="domain" description="HTH tetR-type" evidence="5">
    <location>
        <begin position="22"/>
        <end position="82"/>
    </location>
</feature>
<dbReference type="EMBL" id="MCHX01000038">
    <property type="protein sequence ID" value="OFJ52526.1"/>
    <property type="molecule type" value="Genomic_DNA"/>
</dbReference>
<dbReference type="Gene3D" id="1.10.10.60">
    <property type="entry name" value="Homeodomain-like"/>
    <property type="match status" value="1"/>
</dbReference>
<proteinExistence type="predicted"/>
<dbReference type="Pfam" id="PF16859">
    <property type="entry name" value="TetR_C_11"/>
    <property type="match status" value="1"/>
</dbReference>
<organism evidence="6 7">
    <name type="scientific">Mycolicibacterium grossiae</name>
    <dbReference type="NCBI Taxonomy" id="1552759"/>
    <lineage>
        <taxon>Bacteria</taxon>
        <taxon>Bacillati</taxon>
        <taxon>Actinomycetota</taxon>
        <taxon>Actinomycetes</taxon>
        <taxon>Mycobacteriales</taxon>
        <taxon>Mycobacteriaceae</taxon>
        <taxon>Mycolicibacterium</taxon>
    </lineage>
</organism>
<dbReference type="InterPro" id="IPR011075">
    <property type="entry name" value="TetR_C"/>
</dbReference>
<sequence>MSLRMLTAVSDTAPTSRPGGRAERVLTAIYTAVGELVGEGAGKLSFPVVAERAGINPTTLYRRWASIDALLEAVAVAALTRDGEAVPDTGSLERDLTEWARVIAADITRPERTRYLRATVAARVAAVSSCPVFEMRREQAALMVRRAGDRGEAAPTVEQILDHVVAPLHHRVAFALPVDDAYAPRLVSDVLAMVR</sequence>